<dbReference type="Gene3D" id="3.30.460.10">
    <property type="entry name" value="Beta Polymerase, domain 2"/>
    <property type="match status" value="1"/>
</dbReference>
<evidence type="ECO:0008006" key="16">
    <source>
        <dbReference type="Google" id="ProtNLM"/>
    </source>
</evidence>
<sequence length="376" mass="42268">METYLVGGAVRDQLLGLDVKDRDWVVVGATPEAMKAQGFKAVGSDFPVFLHPDTGEEYALARTERKSGRGYTGFTFHASPDVTLEQDLQRRDLTINAIAQDLQGRIHDPCQGRADLDARILRHVSPAFVEDPLRVLRVARFYARFAHLGFTLAPETRQLLEEISAGDELEHLTPERVWQECERALCTRSPVCFFRLLREVGALARLMPASELLDLTRLESRFEAADTLDSEQGFALLTYTLTEQLSTEAALKQIRELCTHWRTPNRYRDLALNTRSELDALVDMDGLEAERRLEVLKNLSLLRQPDRLDHLLPLVSAVAPERDTAALAQATRTLLDRIGAVDNRALQAQGFSGKALGDAIRAQQLVCCEYYRETPL</sequence>
<evidence type="ECO:0000256" key="4">
    <source>
        <dbReference type="ARBA" id="ARBA00022695"/>
    </source>
</evidence>
<keyword evidence="2 11" id="KW-0808">Transferase</keyword>
<evidence type="ECO:0000256" key="10">
    <source>
        <dbReference type="ARBA" id="ARBA00022884"/>
    </source>
</evidence>
<keyword evidence="3" id="KW-0819">tRNA processing</keyword>
<dbReference type="RefSeq" id="WP_209287449.1">
    <property type="nucleotide sequence ID" value="NZ_JACVEW010000011.1"/>
</dbReference>
<evidence type="ECO:0000256" key="6">
    <source>
        <dbReference type="ARBA" id="ARBA00022741"/>
    </source>
</evidence>
<dbReference type="InterPro" id="IPR043519">
    <property type="entry name" value="NT_sf"/>
</dbReference>
<dbReference type="SUPFAM" id="SSF81891">
    <property type="entry name" value="Poly A polymerase C-terminal region-like"/>
    <property type="match status" value="1"/>
</dbReference>
<keyword evidence="4" id="KW-0548">Nucleotidyltransferase</keyword>
<comment type="similarity">
    <text evidence="11">Belongs to the tRNA nucleotidyltransferase/poly(A) polymerase family.</text>
</comment>
<dbReference type="Gene3D" id="1.10.3090.10">
    <property type="entry name" value="cca-adding enzyme, domain 2"/>
    <property type="match status" value="1"/>
</dbReference>
<feature type="domain" description="tRNA nucleotidyltransferase/poly(A) polymerase RNA and SrmB- binding" evidence="13">
    <location>
        <begin position="149"/>
        <end position="209"/>
    </location>
</feature>
<gene>
    <name evidence="14" type="ORF">H9C73_08785</name>
</gene>
<evidence type="ECO:0000259" key="12">
    <source>
        <dbReference type="Pfam" id="PF01743"/>
    </source>
</evidence>
<evidence type="ECO:0000256" key="1">
    <source>
        <dbReference type="ARBA" id="ARBA00001946"/>
    </source>
</evidence>
<dbReference type="InterPro" id="IPR032828">
    <property type="entry name" value="PolyA_RNA-bd"/>
</dbReference>
<evidence type="ECO:0000313" key="15">
    <source>
        <dbReference type="Proteomes" id="UP000810171"/>
    </source>
</evidence>
<name>A0ABS3ZAV3_9GAMM</name>
<dbReference type="InterPro" id="IPR050124">
    <property type="entry name" value="tRNA_CCA-adding_enzyme"/>
</dbReference>
<dbReference type="PANTHER" id="PTHR47545">
    <property type="entry name" value="MULTIFUNCTIONAL CCA PROTEIN"/>
    <property type="match status" value="1"/>
</dbReference>
<accession>A0ABS3ZAV3</accession>
<evidence type="ECO:0000256" key="7">
    <source>
        <dbReference type="ARBA" id="ARBA00022800"/>
    </source>
</evidence>
<dbReference type="InterPro" id="IPR002646">
    <property type="entry name" value="PolA_pol_head_dom"/>
</dbReference>
<dbReference type="Proteomes" id="UP000810171">
    <property type="component" value="Unassembled WGS sequence"/>
</dbReference>
<dbReference type="Pfam" id="PF01743">
    <property type="entry name" value="PolyA_pol"/>
    <property type="match status" value="1"/>
</dbReference>
<evidence type="ECO:0000256" key="8">
    <source>
        <dbReference type="ARBA" id="ARBA00022840"/>
    </source>
</evidence>
<keyword evidence="8" id="KW-0067">ATP-binding</keyword>
<evidence type="ECO:0000256" key="3">
    <source>
        <dbReference type="ARBA" id="ARBA00022694"/>
    </source>
</evidence>
<keyword evidence="7" id="KW-0692">RNA repair</keyword>
<dbReference type="EMBL" id="JACVEW010000011">
    <property type="protein sequence ID" value="MBP0048832.1"/>
    <property type="molecule type" value="Genomic_DNA"/>
</dbReference>
<dbReference type="Pfam" id="PF12627">
    <property type="entry name" value="PolyA_pol_RNAbd"/>
    <property type="match status" value="1"/>
</dbReference>
<evidence type="ECO:0000259" key="13">
    <source>
        <dbReference type="Pfam" id="PF12627"/>
    </source>
</evidence>
<comment type="caution">
    <text evidence="14">The sequence shown here is derived from an EMBL/GenBank/DDBJ whole genome shotgun (WGS) entry which is preliminary data.</text>
</comment>
<keyword evidence="10 11" id="KW-0694">RNA-binding</keyword>
<proteinExistence type="inferred from homology"/>
<keyword evidence="5" id="KW-0479">Metal-binding</keyword>
<feature type="domain" description="Poly A polymerase head" evidence="12">
    <location>
        <begin position="3"/>
        <end position="122"/>
    </location>
</feature>
<comment type="cofactor">
    <cofactor evidence="1">
        <name>Mg(2+)</name>
        <dbReference type="ChEBI" id="CHEBI:18420"/>
    </cofactor>
</comment>
<protein>
    <recommendedName>
        <fullName evidence="16">CCA tRNA nucleotidyltransferase</fullName>
    </recommendedName>
</protein>
<evidence type="ECO:0000256" key="2">
    <source>
        <dbReference type="ARBA" id="ARBA00022679"/>
    </source>
</evidence>
<evidence type="ECO:0000256" key="9">
    <source>
        <dbReference type="ARBA" id="ARBA00022842"/>
    </source>
</evidence>
<evidence type="ECO:0000256" key="5">
    <source>
        <dbReference type="ARBA" id="ARBA00022723"/>
    </source>
</evidence>
<dbReference type="PANTHER" id="PTHR47545:SF1">
    <property type="entry name" value="MULTIFUNCTIONAL CCA PROTEIN"/>
    <property type="match status" value="1"/>
</dbReference>
<dbReference type="SUPFAM" id="SSF81301">
    <property type="entry name" value="Nucleotidyltransferase"/>
    <property type="match status" value="1"/>
</dbReference>
<keyword evidence="6" id="KW-0547">Nucleotide-binding</keyword>
<organism evidence="14 15">
    <name type="scientific">Marinobacterium alkalitolerans</name>
    <dbReference type="NCBI Taxonomy" id="1542925"/>
    <lineage>
        <taxon>Bacteria</taxon>
        <taxon>Pseudomonadati</taxon>
        <taxon>Pseudomonadota</taxon>
        <taxon>Gammaproteobacteria</taxon>
        <taxon>Oceanospirillales</taxon>
        <taxon>Oceanospirillaceae</taxon>
        <taxon>Marinobacterium</taxon>
    </lineage>
</organism>
<dbReference type="PIRSF" id="PIRSF000813">
    <property type="entry name" value="CCA_bact"/>
    <property type="match status" value="1"/>
</dbReference>
<dbReference type="InterPro" id="IPR012006">
    <property type="entry name" value="CCA_bact"/>
</dbReference>
<evidence type="ECO:0000313" key="14">
    <source>
        <dbReference type="EMBL" id="MBP0048832.1"/>
    </source>
</evidence>
<reference evidence="14 15" key="1">
    <citation type="submission" date="2020-09" db="EMBL/GenBank/DDBJ databases">
        <authorList>
            <person name="Tanuku N.R.S."/>
        </authorList>
    </citation>
    <scope>NUCLEOTIDE SEQUENCE [LARGE SCALE GENOMIC DNA]</scope>
    <source>
        <strain evidence="14 15">AK62</strain>
    </source>
</reference>
<keyword evidence="9" id="KW-0460">Magnesium</keyword>
<keyword evidence="15" id="KW-1185">Reference proteome</keyword>
<evidence type="ECO:0000256" key="11">
    <source>
        <dbReference type="RuleBase" id="RU003953"/>
    </source>
</evidence>
<dbReference type="CDD" id="cd05398">
    <property type="entry name" value="NT_ClassII-CCAase"/>
    <property type="match status" value="1"/>
</dbReference>